<evidence type="ECO:0000256" key="2">
    <source>
        <dbReference type="PIRSR" id="PIRSR605511-1"/>
    </source>
</evidence>
<protein>
    <submittedName>
        <fullName evidence="5">SMP-30/gluconolactonase/LRE family protein</fullName>
    </submittedName>
</protein>
<dbReference type="EMBL" id="JAICBX010000001">
    <property type="protein sequence ID" value="MBW8635679.1"/>
    <property type="molecule type" value="Genomic_DNA"/>
</dbReference>
<evidence type="ECO:0000313" key="5">
    <source>
        <dbReference type="EMBL" id="MBW8635679.1"/>
    </source>
</evidence>
<sequence>MTDDEPAWRFTILSDLWAELGESPAWSEEDNCVWWIDVSGRALLRTDCGNGRTRRWDLPETVGFAVLADDDSIAIGLESGIYRFAEKSGLGARLAASPGEGLRYNDASIDPAGRIVCGTMDRDNARPAGTISRVEPDGSMCVLFAGLYTPNGLAFDAVRDRMYFSDSHPESRTIWVCDYDPVSGKTSDRRILDLCRDRKGRPDGGVVDNAGNYWIAGVDAGELWCYSPAGERIRTVATDSDYPTKMTFGGSRGDRAFLTSKHMDGEGGFLCQATADVTGVDQKLKSNPDTD</sequence>
<evidence type="ECO:0000259" key="4">
    <source>
        <dbReference type="Pfam" id="PF08450"/>
    </source>
</evidence>
<dbReference type="InterPro" id="IPR000033">
    <property type="entry name" value="LDLR_classB_rpt"/>
</dbReference>
<dbReference type="InterPro" id="IPR011042">
    <property type="entry name" value="6-blade_b-propeller_TolB-like"/>
</dbReference>
<dbReference type="Pfam" id="PF08450">
    <property type="entry name" value="SGL"/>
    <property type="match status" value="1"/>
</dbReference>
<feature type="binding site" evidence="3">
    <location>
        <position position="105"/>
    </location>
    <ligand>
        <name>substrate</name>
    </ligand>
</feature>
<dbReference type="Proteomes" id="UP001196509">
    <property type="component" value="Unassembled WGS sequence"/>
</dbReference>
<reference evidence="5" key="1">
    <citation type="submission" date="2021-08" db="EMBL/GenBank/DDBJ databases">
        <title>Hoeflea bacterium WL0058 sp. nov., isolated from the sediment.</title>
        <authorList>
            <person name="Wang L."/>
            <person name="Zhang D."/>
        </authorList>
    </citation>
    <scope>NUCLEOTIDE SEQUENCE</scope>
    <source>
        <strain evidence="5">WL0058</strain>
    </source>
</reference>
<name>A0AAE3CYH9_9HYPH</name>
<comment type="cofactor">
    <cofactor evidence="3">
        <name>Zn(2+)</name>
        <dbReference type="ChEBI" id="CHEBI:29105"/>
    </cofactor>
    <text evidence="3">Binds 1 divalent metal cation per subunit.</text>
</comment>
<dbReference type="InterPro" id="IPR005511">
    <property type="entry name" value="SMP-30"/>
</dbReference>
<organism evidence="5 6">
    <name type="scientific">Flavimaribacter sediminis</name>
    <dbReference type="NCBI Taxonomy" id="2865987"/>
    <lineage>
        <taxon>Bacteria</taxon>
        <taxon>Pseudomonadati</taxon>
        <taxon>Pseudomonadota</taxon>
        <taxon>Alphaproteobacteria</taxon>
        <taxon>Hyphomicrobiales</taxon>
        <taxon>Rhizobiaceae</taxon>
        <taxon>Flavimaribacter</taxon>
    </lineage>
</organism>
<accession>A0AAE3CYH9</accession>
<gene>
    <name evidence="5" type="ORF">K1W69_00650</name>
</gene>
<dbReference type="Gene3D" id="2.120.10.30">
    <property type="entry name" value="TolB, C-terminal domain"/>
    <property type="match status" value="1"/>
</dbReference>
<comment type="caution">
    <text evidence="5">The sequence shown here is derived from an EMBL/GenBank/DDBJ whole genome shotgun (WGS) entry which is preliminary data.</text>
</comment>
<evidence type="ECO:0000256" key="1">
    <source>
        <dbReference type="ARBA" id="ARBA00008853"/>
    </source>
</evidence>
<feature type="binding site" evidence="3">
    <location>
        <position position="123"/>
    </location>
    <ligand>
        <name>substrate</name>
    </ligand>
</feature>
<dbReference type="PANTHER" id="PTHR10907">
    <property type="entry name" value="REGUCALCIN"/>
    <property type="match status" value="1"/>
</dbReference>
<keyword evidence="6" id="KW-1185">Reference proteome</keyword>
<keyword evidence="3" id="KW-0479">Metal-binding</keyword>
<keyword evidence="3" id="KW-0862">Zinc</keyword>
<dbReference type="GO" id="GO:0019853">
    <property type="term" value="P:L-ascorbic acid biosynthetic process"/>
    <property type="evidence" value="ECO:0007669"/>
    <property type="project" value="TreeGrafter"/>
</dbReference>
<dbReference type="GO" id="GO:0004341">
    <property type="term" value="F:gluconolactonase activity"/>
    <property type="evidence" value="ECO:0007669"/>
    <property type="project" value="TreeGrafter"/>
</dbReference>
<dbReference type="SUPFAM" id="SSF63829">
    <property type="entry name" value="Calcium-dependent phosphotriesterase"/>
    <property type="match status" value="1"/>
</dbReference>
<dbReference type="PRINTS" id="PR01790">
    <property type="entry name" value="SMP30FAMILY"/>
</dbReference>
<comment type="similarity">
    <text evidence="1">Belongs to the SMP-30/CGR1 family.</text>
</comment>
<dbReference type="RefSeq" id="WP_220226406.1">
    <property type="nucleotide sequence ID" value="NZ_JAICBX010000001.1"/>
</dbReference>
<dbReference type="AlphaFoldDB" id="A0AAE3CYH9"/>
<feature type="binding site" evidence="3">
    <location>
        <position position="103"/>
    </location>
    <ligand>
        <name>substrate</name>
    </ligand>
</feature>
<evidence type="ECO:0000313" key="6">
    <source>
        <dbReference type="Proteomes" id="UP001196509"/>
    </source>
</evidence>
<dbReference type="SMART" id="SM00135">
    <property type="entry name" value="LY"/>
    <property type="match status" value="1"/>
</dbReference>
<feature type="binding site" evidence="3">
    <location>
        <position position="22"/>
    </location>
    <ligand>
        <name>a divalent metal cation</name>
        <dbReference type="ChEBI" id="CHEBI:60240"/>
    </ligand>
</feature>
<evidence type="ECO:0000256" key="3">
    <source>
        <dbReference type="PIRSR" id="PIRSR605511-2"/>
    </source>
</evidence>
<feature type="active site" description="Proton donor/acceptor" evidence="2">
    <location>
        <position position="203"/>
    </location>
</feature>
<dbReference type="GO" id="GO:0005509">
    <property type="term" value="F:calcium ion binding"/>
    <property type="evidence" value="ECO:0007669"/>
    <property type="project" value="TreeGrafter"/>
</dbReference>
<feature type="binding site" evidence="3">
    <location>
        <position position="203"/>
    </location>
    <ligand>
        <name>a divalent metal cation</name>
        <dbReference type="ChEBI" id="CHEBI:60240"/>
    </ligand>
</feature>
<dbReference type="PANTHER" id="PTHR10907:SF47">
    <property type="entry name" value="REGUCALCIN"/>
    <property type="match status" value="1"/>
</dbReference>
<dbReference type="InterPro" id="IPR013658">
    <property type="entry name" value="SGL"/>
</dbReference>
<feature type="binding site" evidence="3">
    <location>
        <position position="151"/>
    </location>
    <ligand>
        <name>a divalent metal cation</name>
        <dbReference type="ChEBI" id="CHEBI:60240"/>
    </ligand>
</feature>
<feature type="domain" description="SMP-30/Gluconolactonase/LRE-like region" evidence="4">
    <location>
        <begin position="20"/>
        <end position="261"/>
    </location>
</feature>
<proteinExistence type="inferred from homology"/>